<dbReference type="EMBL" id="JACIGM010000001">
    <property type="protein sequence ID" value="MBB4272329.1"/>
    <property type="molecule type" value="Genomic_DNA"/>
</dbReference>
<dbReference type="AlphaFoldDB" id="A0A7W6WCA5"/>
<feature type="compositionally biased region" description="Basic and acidic residues" evidence="1">
    <location>
        <begin position="269"/>
        <end position="288"/>
    </location>
</feature>
<evidence type="ECO:0000256" key="1">
    <source>
        <dbReference type="SAM" id="MobiDB-lite"/>
    </source>
</evidence>
<sequence>MKAILSVLARRADDAGQCEITQGNIAKEIEADERTVRRSLPVLETLGVISRSRKQNYQKRGRSADVVALAIDQDFTLTKECIMDARHSGPTGQNVLKTDVYLPDKLAGAPTNENATSLYKARARSVEIETSRLKSSLPCTTRVRFDRGRGKWRASITVDSETMDLGRFDTEAEAMDFAANAKADVARTSIATAGTPRNPVVKPEVAALDVPSLGAFLFGDDPFPEQSQKAVEEYPEFSQQPFPPQYGYGAGEASAMGQGAKLLAGVGGAHEESSEYDAARACEMETMQ</sequence>
<gene>
    <name evidence="2" type="ORF">GGE12_000071</name>
</gene>
<evidence type="ECO:0000313" key="3">
    <source>
        <dbReference type="Proteomes" id="UP000533641"/>
    </source>
</evidence>
<reference evidence="2 3" key="1">
    <citation type="submission" date="2020-08" db="EMBL/GenBank/DDBJ databases">
        <title>Genomic Encyclopedia of Type Strains, Phase IV (KMG-V): Genome sequencing to study the core and pangenomes of soil and plant-associated prokaryotes.</title>
        <authorList>
            <person name="Whitman W."/>
        </authorList>
    </citation>
    <scope>NUCLEOTIDE SEQUENCE [LARGE SCALE GENOMIC DNA]</scope>
    <source>
        <strain evidence="2 3">SEMIA 402</strain>
    </source>
</reference>
<comment type="caution">
    <text evidence="2">The sequence shown here is derived from an EMBL/GenBank/DDBJ whole genome shotgun (WGS) entry which is preliminary data.</text>
</comment>
<evidence type="ECO:0000313" key="2">
    <source>
        <dbReference type="EMBL" id="MBB4272329.1"/>
    </source>
</evidence>
<proteinExistence type="predicted"/>
<organism evidence="2 3">
    <name type="scientific">Rhizobium mongolense</name>
    <dbReference type="NCBI Taxonomy" id="57676"/>
    <lineage>
        <taxon>Bacteria</taxon>
        <taxon>Pseudomonadati</taxon>
        <taxon>Pseudomonadota</taxon>
        <taxon>Alphaproteobacteria</taxon>
        <taxon>Hyphomicrobiales</taxon>
        <taxon>Rhizobiaceae</taxon>
        <taxon>Rhizobium/Agrobacterium group</taxon>
        <taxon>Rhizobium</taxon>
    </lineage>
</organism>
<feature type="region of interest" description="Disordered" evidence="1">
    <location>
        <begin position="264"/>
        <end position="288"/>
    </location>
</feature>
<accession>A0A7W6WCA5</accession>
<dbReference type="RefSeq" id="WP_183922148.1">
    <property type="nucleotide sequence ID" value="NZ_JACIGM010000001.1"/>
</dbReference>
<protein>
    <submittedName>
        <fullName evidence="2">Uncharacterized protein</fullName>
    </submittedName>
</protein>
<dbReference type="Proteomes" id="UP000533641">
    <property type="component" value="Unassembled WGS sequence"/>
</dbReference>
<name>A0A7W6WCA5_9HYPH</name>